<feature type="compositionally biased region" description="Polar residues" evidence="2">
    <location>
        <begin position="405"/>
        <end position="415"/>
    </location>
</feature>
<feature type="region of interest" description="Disordered" evidence="2">
    <location>
        <begin position="461"/>
        <end position="486"/>
    </location>
</feature>
<feature type="region of interest" description="Disordered" evidence="2">
    <location>
        <begin position="397"/>
        <end position="423"/>
    </location>
</feature>
<gene>
    <name evidence="3" type="ORF">Tco_0703679</name>
</gene>
<reference evidence="3" key="2">
    <citation type="submission" date="2022-01" db="EMBL/GenBank/DDBJ databases">
        <authorList>
            <person name="Yamashiro T."/>
            <person name="Shiraishi A."/>
            <person name="Satake H."/>
            <person name="Nakayama K."/>
        </authorList>
    </citation>
    <scope>NUCLEOTIDE SEQUENCE</scope>
</reference>
<name>A0ABQ4Y140_9ASTR</name>
<sequence length="542" mass="63011">GTDTPYLLAGYGVLRRYLMSSDVENDWLKAYGLLAQQKVNSENSFNDYTQKIIQLNQKLSEMEKELSAHQKSISTISYEKEEQERFYKTREEKEIEKVISLENQVKYIKKAQSMIPSLYDIGCYNDNLDLMLAPESDETLHHAQESRSKLRMSNISAKNVYSKEVFNKQTILLENGWMKPFRTLWNIPISLEMKNVIEQKISPTVEDLATNVDEFYQFLKEEMIKDLKYFNSLEKEIESLKSQLELQRTQFSNEIDRLSRKYYYAGHMNAIIGVYTTLDEHSELAYNYLKSLKKWDTRKALKDKIDSLIVELNRKTVETHDLRAQLQDKIIAKAEMHKNHNKMKRKSVDTNFEKPSILGKPPLQTIKIQPVVRQLTAFNFERSSFLKLRESVFAKPHHVHAPGHSRNSSKTVSKTSPRESIRSNDMVHNYYLDKLKKKAQIQKENDLDSKPSVQKNARLLNTACGRKPKPRNSYQQPRNWPPSMNSRVSNKAIYIAEPPRNSKPFLNSTNLACPICKKCIYTANHGACILQYLSEVNSRAFA</sequence>
<protein>
    <submittedName>
        <fullName evidence="3">Uncharacterized protein</fullName>
    </submittedName>
</protein>
<keyword evidence="4" id="KW-1185">Reference proteome</keyword>
<keyword evidence="1" id="KW-0175">Coiled coil</keyword>
<proteinExistence type="predicted"/>
<evidence type="ECO:0000313" key="3">
    <source>
        <dbReference type="EMBL" id="GJS70838.1"/>
    </source>
</evidence>
<feature type="coiled-coil region" evidence="1">
    <location>
        <begin position="230"/>
        <end position="261"/>
    </location>
</feature>
<comment type="caution">
    <text evidence="3">The sequence shown here is derived from an EMBL/GenBank/DDBJ whole genome shotgun (WGS) entry which is preliminary data.</text>
</comment>
<feature type="coiled-coil region" evidence="1">
    <location>
        <begin position="45"/>
        <end position="72"/>
    </location>
</feature>
<organism evidence="3 4">
    <name type="scientific">Tanacetum coccineum</name>
    <dbReference type="NCBI Taxonomy" id="301880"/>
    <lineage>
        <taxon>Eukaryota</taxon>
        <taxon>Viridiplantae</taxon>
        <taxon>Streptophyta</taxon>
        <taxon>Embryophyta</taxon>
        <taxon>Tracheophyta</taxon>
        <taxon>Spermatophyta</taxon>
        <taxon>Magnoliopsida</taxon>
        <taxon>eudicotyledons</taxon>
        <taxon>Gunneridae</taxon>
        <taxon>Pentapetalae</taxon>
        <taxon>asterids</taxon>
        <taxon>campanulids</taxon>
        <taxon>Asterales</taxon>
        <taxon>Asteraceae</taxon>
        <taxon>Asteroideae</taxon>
        <taxon>Anthemideae</taxon>
        <taxon>Anthemidinae</taxon>
        <taxon>Tanacetum</taxon>
    </lineage>
</organism>
<accession>A0ABQ4Y140</accession>
<feature type="compositionally biased region" description="Polar residues" evidence="2">
    <location>
        <begin position="472"/>
        <end position="486"/>
    </location>
</feature>
<dbReference type="EMBL" id="BQNB010009961">
    <property type="protein sequence ID" value="GJS70838.1"/>
    <property type="molecule type" value="Genomic_DNA"/>
</dbReference>
<evidence type="ECO:0000313" key="4">
    <source>
        <dbReference type="Proteomes" id="UP001151760"/>
    </source>
</evidence>
<feature type="non-terminal residue" evidence="3">
    <location>
        <position position="1"/>
    </location>
</feature>
<reference evidence="3" key="1">
    <citation type="journal article" date="2022" name="Int. J. Mol. Sci.">
        <title>Draft Genome of Tanacetum Coccineum: Genomic Comparison of Closely Related Tanacetum-Family Plants.</title>
        <authorList>
            <person name="Yamashiro T."/>
            <person name="Shiraishi A."/>
            <person name="Nakayama K."/>
            <person name="Satake H."/>
        </authorList>
    </citation>
    <scope>NUCLEOTIDE SEQUENCE</scope>
</reference>
<dbReference type="Proteomes" id="UP001151760">
    <property type="component" value="Unassembled WGS sequence"/>
</dbReference>
<evidence type="ECO:0000256" key="2">
    <source>
        <dbReference type="SAM" id="MobiDB-lite"/>
    </source>
</evidence>
<evidence type="ECO:0000256" key="1">
    <source>
        <dbReference type="SAM" id="Coils"/>
    </source>
</evidence>